<reference evidence="1" key="1">
    <citation type="submission" date="2022-11" db="EMBL/GenBank/DDBJ databases">
        <title>Genome Sequence of Boeremia exigua.</title>
        <authorList>
            <person name="Buettner E."/>
        </authorList>
    </citation>
    <scope>NUCLEOTIDE SEQUENCE</scope>
    <source>
        <strain evidence="1">CU02</strain>
    </source>
</reference>
<evidence type="ECO:0000313" key="1">
    <source>
        <dbReference type="EMBL" id="KAJ8107160.1"/>
    </source>
</evidence>
<keyword evidence="2" id="KW-1185">Reference proteome</keyword>
<accession>A0ACC2HW93</accession>
<dbReference type="Proteomes" id="UP001153331">
    <property type="component" value="Unassembled WGS sequence"/>
</dbReference>
<protein>
    <submittedName>
        <fullName evidence="1">Uncharacterized protein</fullName>
    </submittedName>
</protein>
<gene>
    <name evidence="1" type="ORF">OPT61_g9057</name>
</gene>
<organism evidence="1 2">
    <name type="scientific">Boeremia exigua</name>
    <dbReference type="NCBI Taxonomy" id="749465"/>
    <lineage>
        <taxon>Eukaryota</taxon>
        <taxon>Fungi</taxon>
        <taxon>Dikarya</taxon>
        <taxon>Ascomycota</taxon>
        <taxon>Pezizomycotina</taxon>
        <taxon>Dothideomycetes</taxon>
        <taxon>Pleosporomycetidae</taxon>
        <taxon>Pleosporales</taxon>
        <taxon>Pleosporineae</taxon>
        <taxon>Didymellaceae</taxon>
        <taxon>Boeremia</taxon>
    </lineage>
</organism>
<evidence type="ECO:0000313" key="2">
    <source>
        <dbReference type="Proteomes" id="UP001153331"/>
    </source>
</evidence>
<sequence>MTSPKITLRLRVKTNDYGEIVIASEPGKKSSFTATAWFLPPKEFSDLVVDLSSSQVGIDFYEGDMIKVTGCLVAFDKPSAKDPMIIRVSYFKGEPSIDNLIAMAVTTRAKVEGPLDRCPSWQGLGWALWK</sequence>
<dbReference type="EMBL" id="JAPHNI010000991">
    <property type="protein sequence ID" value="KAJ8107160.1"/>
    <property type="molecule type" value="Genomic_DNA"/>
</dbReference>
<name>A0ACC2HW93_9PLEO</name>
<proteinExistence type="predicted"/>
<comment type="caution">
    <text evidence="1">The sequence shown here is derived from an EMBL/GenBank/DDBJ whole genome shotgun (WGS) entry which is preliminary data.</text>
</comment>